<name>A0A7S2V611_9STRA</name>
<dbReference type="AlphaFoldDB" id="A0A7S2V611"/>
<reference evidence="3" key="1">
    <citation type="submission" date="2021-01" db="EMBL/GenBank/DDBJ databases">
        <authorList>
            <person name="Corre E."/>
            <person name="Pelletier E."/>
            <person name="Niang G."/>
            <person name="Scheremetjew M."/>
            <person name="Finn R."/>
            <person name="Kale V."/>
            <person name="Holt S."/>
            <person name="Cochrane G."/>
            <person name="Meng A."/>
            <person name="Brown T."/>
            <person name="Cohen L."/>
        </authorList>
    </citation>
    <scope>NUCLEOTIDE SEQUENCE</scope>
    <source>
        <strain evidence="3">CCMP1661</strain>
    </source>
</reference>
<feature type="transmembrane region" description="Helical" evidence="2">
    <location>
        <begin position="17"/>
        <end position="34"/>
    </location>
</feature>
<proteinExistence type="predicted"/>
<keyword evidence="1" id="KW-0175">Coiled coil</keyword>
<keyword evidence="2" id="KW-0812">Transmembrane</keyword>
<evidence type="ECO:0000256" key="1">
    <source>
        <dbReference type="SAM" id="Coils"/>
    </source>
</evidence>
<feature type="coiled-coil region" evidence="1">
    <location>
        <begin position="44"/>
        <end position="85"/>
    </location>
</feature>
<organism evidence="3">
    <name type="scientific">Fibrocapsa japonica</name>
    <dbReference type="NCBI Taxonomy" id="94617"/>
    <lineage>
        <taxon>Eukaryota</taxon>
        <taxon>Sar</taxon>
        <taxon>Stramenopiles</taxon>
        <taxon>Ochrophyta</taxon>
        <taxon>Raphidophyceae</taxon>
        <taxon>Chattonellales</taxon>
        <taxon>Chattonellaceae</taxon>
        <taxon>Fibrocapsa</taxon>
    </lineage>
</organism>
<evidence type="ECO:0000313" key="3">
    <source>
        <dbReference type="EMBL" id="CAD9873633.1"/>
    </source>
</evidence>
<gene>
    <name evidence="3" type="ORF">FJAP1339_LOCUS11369</name>
</gene>
<dbReference type="EMBL" id="HBHR01022200">
    <property type="protein sequence ID" value="CAD9873633.1"/>
    <property type="molecule type" value="Transcribed_RNA"/>
</dbReference>
<accession>A0A7S2V611</accession>
<sequence>MHSIQSGTSHYIIPKRIVLFTLVIGVGMMLGMYLSEHMRAQRMTAVLERKNAAVKEKNDQLSSEKSEYEDIVKQLEDHMEEWTEEGEIPAEFMEKHKAFHAKASNLIEQMHAVHTLLMEKEYELYDKEALLEYQEEQLMDSEDFEDRMIGYINEMGPKLKSHNEALPEGLEDEVWYGKDWTFSEDEDEE</sequence>
<protein>
    <submittedName>
        <fullName evidence="3">Uncharacterized protein</fullName>
    </submittedName>
</protein>
<evidence type="ECO:0000256" key="2">
    <source>
        <dbReference type="SAM" id="Phobius"/>
    </source>
</evidence>
<keyword evidence="2" id="KW-0472">Membrane</keyword>
<keyword evidence="2" id="KW-1133">Transmembrane helix</keyword>